<evidence type="ECO:0000313" key="2">
    <source>
        <dbReference type="Proteomes" id="UP000604046"/>
    </source>
</evidence>
<reference evidence="1" key="1">
    <citation type="submission" date="2021-02" db="EMBL/GenBank/DDBJ databases">
        <authorList>
            <person name="Dougan E. K."/>
            <person name="Rhodes N."/>
            <person name="Thang M."/>
            <person name="Chan C."/>
        </authorList>
    </citation>
    <scope>NUCLEOTIDE SEQUENCE</scope>
</reference>
<dbReference type="AlphaFoldDB" id="A0A812SP81"/>
<proteinExistence type="predicted"/>
<sequence>MASELTTPLVQVASQADTLVAAQAFGRKRRCSELWWLAWCAVPAFWCHAGAAIAEKGAFSICVPGSFGPADGKAAPQAKPPCRRFAPLIQRMEPSLLELGLGTQRAIPGRCGPALSGKAVFFGSRSWVKQSLPQETGKWQEMAVKGSNIPGCDRV</sequence>
<gene>
    <name evidence="1" type="ORF">SNAT2548_LOCUS27199</name>
</gene>
<accession>A0A812SP81</accession>
<name>A0A812SP81_9DINO</name>
<comment type="caution">
    <text evidence="1">The sequence shown here is derived from an EMBL/GenBank/DDBJ whole genome shotgun (WGS) entry which is preliminary data.</text>
</comment>
<evidence type="ECO:0000313" key="1">
    <source>
        <dbReference type="EMBL" id="CAE7484751.1"/>
    </source>
</evidence>
<keyword evidence="2" id="KW-1185">Reference proteome</keyword>
<organism evidence="1 2">
    <name type="scientific">Symbiodinium natans</name>
    <dbReference type="NCBI Taxonomy" id="878477"/>
    <lineage>
        <taxon>Eukaryota</taxon>
        <taxon>Sar</taxon>
        <taxon>Alveolata</taxon>
        <taxon>Dinophyceae</taxon>
        <taxon>Suessiales</taxon>
        <taxon>Symbiodiniaceae</taxon>
        <taxon>Symbiodinium</taxon>
    </lineage>
</organism>
<dbReference type="EMBL" id="CAJNDS010002459">
    <property type="protein sequence ID" value="CAE7484751.1"/>
    <property type="molecule type" value="Genomic_DNA"/>
</dbReference>
<protein>
    <submittedName>
        <fullName evidence="1">Uncharacterized protein</fullName>
    </submittedName>
</protein>
<dbReference type="Proteomes" id="UP000604046">
    <property type="component" value="Unassembled WGS sequence"/>
</dbReference>